<reference evidence="3 5" key="2">
    <citation type="submission" date="2019-05" db="EMBL/GenBank/DDBJ databases">
        <title>Pasteurellaceae isolates from reptiles.</title>
        <authorList>
            <person name="Bojesen A.M."/>
            <person name="Lund E."/>
        </authorList>
    </citation>
    <scope>NUCLEOTIDE SEQUENCE [LARGE SCALE GENOMIC DNA]</scope>
    <source>
        <strain evidence="3 5">ELNT2x</strain>
    </source>
</reference>
<dbReference type="EMBL" id="SMCP01000006">
    <property type="protein sequence ID" value="TCV86468.1"/>
    <property type="molecule type" value="Genomic_DNA"/>
</dbReference>
<sequence length="385" mass="42780">MSKYRLVFLLMLCMSQFANAVSVQSVQLPNSAAIANIAFEESVGLLAITQQGELWQQQVDWQLLSHDVASDSPLVAGFQKIAFTDKQRHFQLISQGRLQSSSIKISPHSGFVPLALATIAVVEQDGKAHIARIEAQPELKVVAIRQDFTVLPDLNPLSLELNHNGKHIAVLAKPTKQYAHGVLGDGWEAKQVRYLERHDLRDLAAPLILNEIDVIEDNAPIAAYYQQKNAIATTISNGQEGARAALITLENNALVVAAQSKPIGQAYRWLSLISARQQLFSVVKPHLSGTLTAYDTSKATLPQSKLAQGVSNHKIGSYQRNISLVMHNQIVLPSANFRELKMWDLTQNRFRDDKLVFNADIVKLVQFKQDFLVLLRNGELHQVSF</sequence>
<evidence type="ECO:0000256" key="1">
    <source>
        <dbReference type="SAM" id="SignalP"/>
    </source>
</evidence>
<evidence type="ECO:0008006" key="6">
    <source>
        <dbReference type="Google" id="ProtNLM"/>
    </source>
</evidence>
<name>A0A4R3Y6H2_9PAST</name>
<feature type="chain" id="PRO_5020399439" description="Aspartyl protease" evidence="1">
    <location>
        <begin position="21"/>
        <end position="385"/>
    </location>
</feature>
<evidence type="ECO:0000313" key="4">
    <source>
        <dbReference type="Proteomes" id="UP000294619"/>
    </source>
</evidence>
<dbReference type="AlphaFoldDB" id="A0A4R3Y6H2"/>
<accession>A0A4R3Y6H2</accession>
<reference evidence="2 4" key="1">
    <citation type="submission" date="2019-03" db="EMBL/GenBank/DDBJ databases">
        <title>Genomic Encyclopedia of Type Strains, Phase IV (KMG-IV): sequencing the most valuable type-strain genomes for metagenomic binning, comparative biology and taxonomic classification.</title>
        <authorList>
            <person name="Goeker M."/>
        </authorList>
    </citation>
    <scope>NUCLEOTIDE SEQUENCE [LARGE SCALE GENOMIC DNA]</scope>
    <source>
        <strain evidence="2 4">DSM 28140</strain>
    </source>
</reference>
<evidence type="ECO:0000313" key="5">
    <source>
        <dbReference type="Proteomes" id="UP000305526"/>
    </source>
</evidence>
<protein>
    <recommendedName>
        <fullName evidence="6">Aspartyl protease</fullName>
    </recommendedName>
</protein>
<evidence type="ECO:0000313" key="2">
    <source>
        <dbReference type="EMBL" id="TCV86468.1"/>
    </source>
</evidence>
<feature type="signal peptide" evidence="1">
    <location>
        <begin position="1"/>
        <end position="20"/>
    </location>
</feature>
<keyword evidence="5" id="KW-1185">Reference proteome</keyword>
<dbReference type="RefSeq" id="WP_132966953.1">
    <property type="nucleotide sequence ID" value="NZ_LEKL01000029.1"/>
</dbReference>
<evidence type="ECO:0000313" key="3">
    <source>
        <dbReference type="EMBL" id="TNG90217.1"/>
    </source>
</evidence>
<organism evidence="2 4">
    <name type="scientific">Testudinibacter aquarius</name>
    <dbReference type="NCBI Taxonomy" id="1524974"/>
    <lineage>
        <taxon>Bacteria</taxon>
        <taxon>Pseudomonadati</taxon>
        <taxon>Pseudomonadota</taxon>
        <taxon>Gammaproteobacteria</taxon>
        <taxon>Pasteurellales</taxon>
        <taxon>Pasteurellaceae</taxon>
        <taxon>Testudinibacter</taxon>
    </lineage>
</organism>
<comment type="caution">
    <text evidence="2">The sequence shown here is derived from an EMBL/GenBank/DDBJ whole genome shotgun (WGS) entry which is preliminary data.</text>
</comment>
<keyword evidence="1" id="KW-0732">Signal</keyword>
<dbReference type="Proteomes" id="UP000305526">
    <property type="component" value="Unassembled WGS sequence"/>
</dbReference>
<dbReference type="Proteomes" id="UP000294619">
    <property type="component" value="Unassembled WGS sequence"/>
</dbReference>
<dbReference type="EMBL" id="VDGV01000084">
    <property type="protein sequence ID" value="TNG90217.1"/>
    <property type="molecule type" value="Genomic_DNA"/>
</dbReference>
<proteinExistence type="predicted"/>
<gene>
    <name evidence="2" type="ORF">EDC16_10613</name>
    <name evidence="3" type="ORF">FHQ21_09390</name>
</gene>